<dbReference type="Gene3D" id="3.40.1350.10">
    <property type="match status" value="1"/>
</dbReference>
<dbReference type="GeneID" id="26634098"/>
<keyword evidence="2" id="KW-1185">Reference proteome</keyword>
<evidence type="ECO:0000313" key="1">
    <source>
        <dbReference type="EMBL" id="AJF40887.1"/>
    </source>
</evidence>
<proteinExistence type="predicted"/>
<name>A0A0B5H319_9CAUD</name>
<protein>
    <submittedName>
        <fullName evidence="1">D14 protein</fullName>
    </submittedName>
</protein>
<gene>
    <name evidence="1" type="ORF">SBVP3_00120</name>
</gene>
<dbReference type="EMBL" id="KP280063">
    <property type="protein sequence ID" value="AJF40887.1"/>
    <property type="molecule type" value="Genomic_DNA"/>
</dbReference>
<organism evidence="1 2">
    <name type="scientific">Vibrio phage phi 3</name>
    <dbReference type="NCBI Taxonomy" id="1589298"/>
    <lineage>
        <taxon>Viruses</taxon>
        <taxon>Duplodnaviria</taxon>
        <taxon>Heunggongvirae</taxon>
        <taxon>Uroviricota</taxon>
        <taxon>Caudoviricetes</taxon>
        <taxon>Demerecviridae</taxon>
        <taxon>Ermolyevavirinae</taxon>
        <taxon>Jesfedecavirus</taxon>
        <taxon>Jesfedecavirus phi3</taxon>
    </lineage>
</organism>
<dbReference type="OrthoDB" id="17454at10239"/>
<dbReference type="Pfam" id="PF24608">
    <property type="entry name" value="PDDEXK_15"/>
    <property type="match status" value="1"/>
</dbReference>
<dbReference type="Proteomes" id="UP000031804">
    <property type="component" value="Segment"/>
</dbReference>
<dbReference type="InterPro" id="IPR056931">
    <property type="entry name" value="D14-like"/>
</dbReference>
<sequence length="159" mass="18212">MTDSRDKGKRGEYLVRDILIEKTGLNWERVPGSGAFGASHGLKGDIYLPISSGKMSKFTIEVKWYQDEQLTSNIMKATSSTLDKWLDQTYREAREMNARPMLVFKKDRGNWLVAIDSEDAEAINPNIATHITYLKNSRAVRIYDFKEFLDAITTEDLLK</sequence>
<accession>A0A0B5H319</accession>
<dbReference type="KEGG" id="vg:26634098"/>
<reference evidence="1 2" key="1">
    <citation type="submission" date="2014-12" db="EMBL/GenBank/DDBJ databases">
        <title>Complete genome sequences of three Vibrio cholerae specific bacteriophages.</title>
        <authorList>
            <person name="Bhandare S.G."/>
            <person name="Warry A."/>
            <person name="Emes R.D."/>
            <person name="Hooton S.P.T."/>
            <person name="Barrow P.A."/>
            <person name="Atterbury R.J."/>
        </authorList>
    </citation>
    <scope>NUCLEOTIDE SEQUENCE [LARGE SCALE GENOMIC DNA]</scope>
</reference>
<dbReference type="GO" id="GO:0003676">
    <property type="term" value="F:nucleic acid binding"/>
    <property type="evidence" value="ECO:0007669"/>
    <property type="project" value="InterPro"/>
</dbReference>
<dbReference type="InterPro" id="IPR011856">
    <property type="entry name" value="tRNA_endonuc-like_dom_sf"/>
</dbReference>
<evidence type="ECO:0000313" key="2">
    <source>
        <dbReference type="Proteomes" id="UP000031804"/>
    </source>
</evidence>
<dbReference type="RefSeq" id="YP_009207585.1">
    <property type="nucleotide sequence ID" value="NC_028895.1"/>
</dbReference>